<evidence type="ECO:0000256" key="7">
    <source>
        <dbReference type="SAM" id="Phobius"/>
    </source>
</evidence>
<dbReference type="GO" id="GO:0006352">
    <property type="term" value="P:DNA-templated transcription initiation"/>
    <property type="evidence" value="ECO:0007669"/>
    <property type="project" value="InterPro"/>
</dbReference>
<proteinExistence type="inferred from homology"/>
<dbReference type="Gene3D" id="1.10.1740.10">
    <property type="match status" value="1"/>
</dbReference>
<evidence type="ECO:0000256" key="3">
    <source>
        <dbReference type="ARBA" id="ARBA00023082"/>
    </source>
</evidence>
<feature type="region of interest" description="Disordered" evidence="6">
    <location>
        <begin position="313"/>
        <end position="397"/>
    </location>
</feature>
<dbReference type="RefSeq" id="WP_141958066.1">
    <property type="nucleotide sequence ID" value="NZ_VFOZ01000001.1"/>
</dbReference>
<keyword evidence="7" id="KW-1133">Transmembrane helix</keyword>
<dbReference type="PANTHER" id="PTHR43133">
    <property type="entry name" value="RNA POLYMERASE ECF-TYPE SIGMA FACTO"/>
    <property type="match status" value="1"/>
</dbReference>
<dbReference type="OrthoDB" id="3453271at2"/>
<dbReference type="Proteomes" id="UP000316096">
    <property type="component" value="Unassembled WGS sequence"/>
</dbReference>
<sequence length="474" mass="49287">MAGWPSIDRADDQRLAQSLYAGDATAMPEIYDAYAPRLFDYCHVLLRDQEGAALALHDSLITAQERIGTLPDARLFRGWLYSVTRNECLRRRAYADPPAERRRAPEAAGLEADEATRQLVHAALLVLNGPQREALDLSLRHELDPHELAEVLGVSPHDASVRVAQARHDLDDAFAAVVVAATGRDDCPSVAALAGPVDAPLDSDTCAKLARHISNCPICGTRGNRKVATARLLHAMPTAAIPGALRSRVLSTASAPELADLRATIAMRAEPPSEPEAEPEPERTAPRLWPVFAGVACVMVIVAAVFLMMPGSGQQKTSGEAPIASPSDSSSFSSDDPDPSDSAEPSPSDSSGSPTPSPSKSSKTPTPGASSKRPGGGHQQPPPAAPQGPGTLSVSGCHMNGTQHCSVTLTARGGPVNWRVSGTSGSISAGGSGSLSAGHTAYVQVTRHDSICLSGGSGSVSFSSGAKASVTWSC</sequence>
<organism evidence="8 9">
    <name type="scientific">Actinoallomurus bryophytorum</name>
    <dbReference type="NCBI Taxonomy" id="1490222"/>
    <lineage>
        <taxon>Bacteria</taxon>
        <taxon>Bacillati</taxon>
        <taxon>Actinomycetota</taxon>
        <taxon>Actinomycetes</taxon>
        <taxon>Streptosporangiales</taxon>
        <taxon>Thermomonosporaceae</taxon>
        <taxon>Actinoallomurus</taxon>
    </lineage>
</organism>
<name>A0A543CQF9_9ACTN</name>
<keyword evidence="4" id="KW-0238">DNA-binding</keyword>
<evidence type="ECO:0000313" key="9">
    <source>
        <dbReference type="Proteomes" id="UP000316096"/>
    </source>
</evidence>
<feature type="compositionally biased region" description="Low complexity" evidence="6">
    <location>
        <begin position="342"/>
        <end position="372"/>
    </location>
</feature>
<keyword evidence="2" id="KW-0805">Transcription regulation</keyword>
<dbReference type="InterPro" id="IPR036388">
    <property type="entry name" value="WH-like_DNA-bd_sf"/>
</dbReference>
<dbReference type="InterPro" id="IPR013325">
    <property type="entry name" value="RNA_pol_sigma_r2"/>
</dbReference>
<accession>A0A543CQF9</accession>
<comment type="caution">
    <text evidence="8">The sequence shown here is derived from an EMBL/GenBank/DDBJ whole genome shotgun (WGS) entry which is preliminary data.</text>
</comment>
<gene>
    <name evidence="8" type="ORF">FB559_5019</name>
</gene>
<evidence type="ECO:0000256" key="5">
    <source>
        <dbReference type="ARBA" id="ARBA00023163"/>
    </source>
</evidence>
<keyword evidence="5" id="KW-0804">Transcription</keyword>
<dbReference type="EMBL" id="VFOZ01000001">
    <property type="protein sequence ID" value="TQL99341.1"/>
    <property type="molecule type" value="Genomic_DNA"/>
</dbReference>
<evidence type="ECO:0000313" key="8">
    <source>
        <dbReference type="EMBL" id="TQL99341.1"/>
    </source>
</evidence>
<comment type="similarity">
    <text evidence="1">Belongs to the sigma-70 factor family. ECF subfamily.</text>
</comment>
<dbReference type="SUPFAM" id="SSF88946">
    <property type="entry name" value="Sigma2 domain of RNA polymerase sigma factors"/>
    <property type="match status" value="1"/>
</dbReference>
<protein>
    <submittedName>
        <fullName evidence="8">RNA polymerase sigma factor (Sigma-70 family)</fullName>
    </submittedName>
</protein>
<dbReference type="GO" id="GO:0016987">
    <property type="term" value="F:sigma factor activity"/>
    <property type="evidence" value="ECO:0007669"/>
    <property type="project" value="UniProtKB-KW"/>
</dbReference>
<feature type="compositionally biased region" description="Low complexity" evidence="6">
    <location>
        <begin position="324"/>
        <end position="334"/>
    </location>
</feature>
<dbReference type="Gene3D" id="1.10.10.10">
    <property type="entry name" value="Winged helix-like DNA-binding domain superfamily/Winged helix DNA-binding domain"/>
    <property type="match status" value="1"/>
</dbReference>
<dbReference type="GO" id="GO:0003677">
    <property type="term" value="F:DNA binding"/>
    <property type="evidence" value="ECO:0007669"/>
    <property type="project" value="UniProtKB-KW"/>
</dbReference>
<dbReference type="InterPro" id="IPR039425">
    <property type="entry name" value="RNA_pol_sigma-70-like"/>
</dbReference>
<dbReference type="PANTHER" id="PTHR43133:SF8">
    <property type="entry name" value="RNA POLYMERASE SIGMA FACTOR HI_1459-RELATED"/>
    <property type="match status" value="1"/>
</dbReference>
<keyword evidence="7" id="KW-0472">Membrane</keyword>
<keyword evidence="7" id="KW-0812">Transmembrane</keyword>
<reference evidence="8 9" key="1">
    <citation type="submission" date="2019-06" db="EMBL/GenBank/DDBJ databases">
        <title>Sequencing the genomes of 1000 actinobacteria strains.</title>
        <authorList>
            <person name="Klenk H.-P."/>
        </authorList>
    </citation>
    <scope>NUCLEOTIDE SEQUENCE [LARGE SCALE GENOMIC DNA]</scope>
    <source>
        <strain evidence="8 9">DSM 102200</strain>
    </source>
</reference>
<evidence type="ECO:0000256" key="6">
    <source>
        <dbReference type="SAM" id="MobiDB-lite"/>
    </source>
</evidence>
<keyword evidence="3" id="KW-0731">Sigma factor</keyword>
<feature type="transmembrane region" description="Helical" evidence="7">
    <location>
        <begin position="288"/>
        <end position="309"/>
    </location>
</feature>
<evidence type="ECO:0000256" key="1">
    <source>
        <dbReference type="ARBA" id="ARBA00010641"/>
    </source>
</evidence>
<keyword evidence="9" id="KW-1185">Reference proteome</keyword>
<dbReference type="AlphaFoldDB" id="A0A543CQF9"/>
<dbReference type="SUPFAM" id="SSF88659">
    <property type="entry name" value="Sigma3 and sigma4 domains of RNA polymerase sigma factors"/>
    <property type="match status" value="1"/>
</dbReference>
<evidence type="ECO:0000256" key="4">
    <source>
        <dbReference type="ARBA" id="ARBA00023125"/>
    </source>
</evidence>
<evidence type="ECO:0000256" key="2">
    <source>
        <dbReference type="ARBA" id="ARBA00023015"/>
    </source>
</evidence>
<dbReference type="InterPro" id="IPR013324">
    <property type="entry name" value="RNA_pol_sigma_r3/r4-like"/>
</dbReference>